<dbReference type="InterPro" id="IPR009057">
    <property type="entry name" value="Homeodomain-like_sf"/>
</dbReference>
<keyword evidence="2" id="KW-0804">Transcription</keyword>
<dbReference type="PROSITE" id="PS01124">
    <property type="entry name" value="HTH_ARAC_FAMILY_2"/>
    <property type="match status" value="1"/>
</dbReference>
<dbReference type="AlphaFoldDB" id="A0A929L187"/>
<proteinExistence type="predicted"/>
<dbReference type="Pfam" id="PF12833">
    <property type="entry name" value="HTH_18"/>
    <property type="match status" value="1"/>
</dbReference>
<dbReference type="PANTHER" id="PTHR47893">
    <property type="entry name" value="REGULATORY PROTEIN PCHR"/>
    <property type="match status" value="1"/>
</dbReference>
<dbReference type="GO" id="GO:0043565">
    <property type="term" value="F:sequence-specific DNA binding"/>
    <property type="evidence" value="ECO:0007669"/>
    <property type="project" value="InterPro"/>
</dbReference>
<dbReference type="SUPFAM" id="SSF46689">
    <property type="entry name" value="Homeodomain-like"/>
    <property type="match status" value="2"/>
</dbReference>
<keyword evidence="5" id="KW-1185">Reference proteome</keyword>
<feature type="domain" description="HTH araC/xylS-type" evidence="3">
    <location>
        <begin position="207"/>
        <end position="305"/>
    </location>
</feature>
<dbReference type="PANTHER" id="PTHR47893:SF1">
    <property type="entry name" value="REGULATORY PROTEIN PCHR"/>
    <property type="match status" value="1"/>
</dbReference>
<dbReference type="Gene3D" id="1.10.10.60">
    <property type="entry name" value="Homeodomain-like"/>
    <property type="match status" value="2"/>
</dbReference>
<dbReference type="EMBL" id="JADFFL010000004">
    <property type="protein sequence ID" value="MBE9662639.1"/>
    <property type="molecule type" value="Genomic_DNA"/>
</dbReference>
<evidence type="ECO:0000256" key="1">
    <source>
        <dbReference type="ARBA" id="ARBA00023015"/>
    </source>
</evidence>
<dbReference type="RefSeq" id="WP_194111853.1">
    <property type="nucleotide sequence ID" value="NZ_JADFFL010000004.1"/>
</dbReference>
<keyword evidence="1" id="KW-0805">Transcription regulation</keyword>
<accession>A0A929L187</accession>
<evidence type="ECO:0000313" key="5">
    <source>
        <dbReference type="Proteomes" id="UP000622475"/>
    </source>
</evidence>
<dbReference type="Proteomes" id="UP000622475">
    <property type="component" value="Unassembled WGS sequence"/>
</dbReference>
<evidence type="ECO:0000313" key="4">
    <source>
        <dbReference type="EMBL" id="MBE9662639.1"/>
    </source>
</evidence>
<gene>
    <name evidence="4" type="ORF">IRJ16_12160</name>
</gene>
<dbReference type="GO" id="GO:0003700">
    <property type="term" value="F:DNA-binding transcription factor activity"/>
    <property type="evidence" value="ECO:0007669"/>
    <property type="project" value="InterPro"/>
</dbReference>
<organism evidence="4 5">
    <name type="scientific">Mucilaginibacter myungsuensis</name>
    <dbReference type="NCBI Taxonomy" id="649104"/>
    <lineage>
        <taxon>Bacteria</taxon>
        <taxon>Pseudomonadati</taxon>
        <taxon>Bacteroidota</taxon>
        <taxon>Sphingobacteriia</taxon>
        <taxon>Sphingobacteriales</taxon>
        <taxon>Sphingobacteriaceae</taxon>
        <taxon>Mucilaginibacter</taxon>
    </lineage>
</organism>
<name>A0A929L187_9SPHI</name>
<evidence type="ECO:0000256" key="2">
    <source>
        <dbReference type="ARBA" id="ARBA00023163"/>
    </source>
</evidence>
<protein>
    <submittedName>
        <fullName evidence="4">Helix-turn-helix transcriptional regulator</fullName>
    </submittedName>
</protein>
<dbReference type="InterPro" id="IPR053142">
    <property type="entry name" value="PchR_regulatory_protein"/>
</dbReference>
<dbReference type="SMART" id="SM00342">
    <property type="entry name" value="HTH_ARAC"/>
    <property type="match status" value="1"/>
</dbReference>
<reference evidence="4" key="1">
    <citation type="submission" date="2020-10" db="EMBL/GenBank/DDBJ databases">
        <title>Mucilaginibacter mali sp. nov., isolated from rhizosphere soil of apple orchard.</title>
        <authorList>
            <person name="Lee J.-S."/>
            <person name="Kim H.S."/>
            <person name="Kim J.-S."/>
        </authorList>
    </citation>
    <scope>NUCLEOTIDE SEQUENCE</scope>
    <source>
        <strain evidence="4">KCTC 22746</strain>
    </source>
</reference>
<evidence type="ECO:0000259" key="3">
    <source>
        <dbReference type="PROSITE" id="PS01124"/>
    </source>
</evidence>
<comment type="caution">
    <text evidence="4">The sequence shown here is derived from an EMBL/GenBank/DDBJ whole genome shotgun (WGS) entry which is preliminary data.</text>
</comment>
<sequence length="314" mass="34004">MFRLTALSTNTILFDGDAGHENVVSKIAVGDGIAKYLTVKTLSADDLHLHVINLKLPDAISLGTLIADQGCVIAYILSGALKVGITANNINILHENTYRALPADKTHLSISGDATLLIVGIKKDASAKLIADADRHVCSAKTTYPTDPAMAAIIGMIIRHAGEGPFHRIMMIAKTLELLFMTMTNESKPGEGTDQSKLPPADRQKLDAARTLIGRDLQSPCTLIELAHKVGLNDFKLKKGFKELYGTTVFGYLTDLRMEKAKRMIASGQYTIGEIAHEVGYKNGHHFTVAFKKKFGHVPSKAAELSSILKISDL</sequence>
<dbReference type="InterPro" id="IPR018060">
    <property type="entry name" value="HTH_AraC"/>
</dbReference>